<gene>
    <name evidence="2" type="ORF">IV500_09820</name>
</gene>
<protein>
    <submittedName>
        <fullName evidence="2">VOC family protein</fullName>
    </submittedName>
</protein>
<keyword evidence="3" id="KW-1185">Reference proteome</keyword>
<dbReference type="InterPro" id="IPR052164">
    <property type="entry name" value="Anthracycline_SecMetBiosynth"/>
</dbReference>
<dbReference type="SUPFAM" id="SSF54593">
    <property type="entry name" value="Glyoxalase/Bleomycin resistance protein/Dihydroxybiphenyl dioxygenase"/>
    <property type="match status" value="1"/>
</dbReference>
<proteinExistence type="predicted"/>
<dbReference type="Gene3D" id="3.10.180.10">
    <property type="entry name" value="2,3-Dihydroxybiphenyl 1,2-Dioxygenase, domain 1"/>
    <property type="match status" value="1"/>
</dbReference>
<name>A0A931CJX5_9MICC</name>
<dbReference type="Pfam" id="PF00903">
    <property type="entry name" value="Glyoxalase"/>
    <property type="match status" value="1"/>
</dbReference>
<dbReference type="InterPro" id="IPR029068">
    <property type="entry name" value="Glyas_Bleomycin-R_OHBP_Dase"/>
</dbReference>
<dbReference type="InterPro" id="IPR004360">
    <property type="entry name" value="Glyas_Fos-R_dOase_dom"/>
</dbReference>
<dbReference type="Proteomes" id="UP000655366">
    <property type="component" value="Unassembled WGS sequence"/>
</dbReference>
<accession>A0A931CJX5</accession>
<dbReference type="InterPro" id="IPR037523">
    <property type="entry name" value="VOC_core"/>
</dbReference>
<comment type="caution">
    <text evidence="2">The sequence shown here is derived from an EMBL/GenBank/DDBJ whole genome shotgun (WGS) entry which is preliminary data.</text>
</comment>
<reference evidence="2 3" key="1">
    <citation type="submission" date="2020-11" db="EMBL/GenBank/DDBJ databases">
        <title>Arthrobacter antarcticus sp. nov., isolated from Antarctic Soil.</title>
        <authorList>
            <person name="Li J."/>
        </authorList>
    </citation>
    <scope>NUCLEOTIDE SEQUENCE [LARGE SCALE GENOMIC DNA]</scope>
    <source>
        <strain evidence="2 3">Z1-20</strain>
    </source>
</reference>
<evidence type="ECO:0000313" key="3">
    <source>
        <dbReference type="Proteomes" id="UP000655366"/>
    </source>
</evidence>
<dbReference type="EMBL" id="JADNYM010000011">
    <property type="protein sequence ID" value="MBG0739683.1"/>
    <property type="molecule type" value="Genomic_DNA"/>
</dbReference>
<evidence type="ECO:0000259" key="1">
    <source>
        <dbReference type="PROSITE" id="PS51819"/>
    </source>
</evidence>
<dbReference type="RefSeq" id="WP_196396634.1">
    <property type="nucleotide sequence ID" value="NZ_JADNYM010000011.1"/>
</dbReference>
<dbReference type="AlphaFoldDB" id="A0A931CJX5"/>
<evidence type="ECO:0000313" key="2">
    <source>
        <dbReference type="EMBL" id="MBG0739683.1"/>
    </source>
</evidence>
<dbReference type="CDD" id="cd07247">
    <property type="entry name" value="SgaA_N_like"/>
    <property type="match status" value="1"/>
</dbReference>
<dbReference type="PANTHER" id="PTHR33993">
    <property type="entry name" value="GLYOXALASE-RELATED"/>
    <property type="match status" value="1"/>
</dbReference>
<feature type="domain" description="VOC" evidence="1">
    <location>
        <begin position="4"/>
        <end position="115"/>
    </location>
</feature>
<sequence>MIQPVTFVEIHSPDMAATRTFMQATFGWDPQPFGTPEYLIAEHSGAPGIDTGLMASQDGDPHATPVIAVPDLDAAMAAVVANGGEIVYPRFDKGAAGGASYIVDPAGVLFGLAQMKNEKVDDAGEERLGLA</sequence>
<dbReference type="PROSITE" id="PS51819">
    <property type="entry name" value="VOC"/>
    <property type="match status" value="1"/>
</dbReference>
<organism evidence="2 3">
    <name type="scientific">Arthrobacter terrae</name>
    <dbReference type="NCBI Taxonomy" id="2935737"/>
    <lineage>
        <taxon>Bacteria</taxon>
        <taxon>Bacillati</taxon>
        <taxon>Actinomycetota</taxon>
        <taxon>Actinomycetes</taxon>
        <taxon>Micrococcales</taxon>
        <taxon>Micrococcaceae</taxon>
        <taxon>Arthrobacter</taxon>
    </lineage>
</organism>